<dbReference type="GO" id="GO:0046872">
    <property type="term" value="F:metal ion binding"/>
    <property type="evidence" value="ECO:0007669"/>
    <property type="project" value="UniProtKB-UniRule"/>
</dbReference>
<keyword evidence="4 9" id="KW-0949">S-adenosyl-L-methionine</keyword>
<keyword evidence="12" id="KW-1185">Reference proteome</keyword>
<dbReference type="PROSITE" id="PS51918">
    <property type="entry name" value="RADICAL_SAM"/>
    <property type="match status" value="1"/>
</dbReference>
<dbReference type="SUPFAM" id="SSF102114">
    <property type="entry name" value="Radical SAM enzymes"/>
    <property type="match status" value="1"/>
</dbReference>
<dbReference type="InterPro" id="IPR058240">
    <property type="entry name" value="rSAM_sf"/>
</dbReference>
<proteinExistence type="inferred from homology"/>
<keyword evidence="9" id="KW-0963">Cytoplasm</keyword>
<comment type="subcellular location">
    <subcellularLocation>
        <location evidence="9">Cytoplasm</location>
    </subcellularLocation>
</comment>
<evidence type="ECO:0000313" key="12">
    <source>
        <dbReference type="Proteomes" id="UP000651482"/>
    </source>
</evidence>
<keyword evidence="3 9" id="KW-0349">Heme</keyword>
<dbReference type="InterPro" id="IPR013785">
    <property type="entry name" value="Aldolase_TIM"/>
</dbReference>
<dbReference type="NCBIfam" id="TIGR00539">
    <property type="entry name" value="hemN_rel"/>
    <property type="match status" value="1"/>
</dbReference>
<evidence type="ECO:0000256" key="8">
    <source>
        <dbReference type="ARBA" id="ARBA00023186"/>
    </source>
</evidence>
<dbReference type="SFLD" id="SFLDG01082">
    <property type="entry name" value="B12-binding_domain_containing"/>
    <property type="match status" value="1"/>
</dbReference>
<sequence>MSKPVGLYVHVPFCIQKCPYCDFYSLPVSDDGMNSYTEAVRREIVRFARLHPGVSADTVYFGGGTPSLLGEARLCSILHTLTRSFCVLPDAEITLEVNPGDSLRTLLQEVRRAGWNRLSIGMQSASDEELKLLGRRHTAAQTAACVEDALTAGFSNFSLDLMLAIPAQTEESICRSIASCAAFGASHVSAYLLKIEAGTPYSRCASTLSLPDEEETASRYLLACTELERHGFAQYEISNFAKPGKQSRHNLKYWHDAPYLGFGPAAHSFFEGRRFFYPRNLQTFCETAAPVSDGEGGGFEEYAMLALRLREGLCRAACAERFGEAGTAAFLKVFQKAKCYMAAGLVDGTPESVALTREGFLVSNALLAELLSE</sequence>
<dbReference type="CDD" id="cd01335">
    <property type="entry name" value="Radical_SAM"/>
    <property type="match status" value="1"/>
</dbReference>
<dbReference type="EMBL" id="JACRSN010000016">
    <property type="protein sequence ID" value="MBC8534357.1"/>
    <property type="molecule type" value="Genomic_DNA"/>
</dbReference>
<keyword evidence="8 9" id="KW-0143">Chaperone</keyword>
<dbReference type="GO" id="GO:0004109">
    <property type="term" value="F:coproporphyrinogen oxidase activity"/>
    <property type="evidence" value="ECO:0007669"/>
    <property type="project" value="InterPro"/>
</dbReference>
<dbReference type="InterPro" id="IPR010723">
    <property type="entry name" value="HemN_C"/>
</dbReference>
<dbReference type="Pfam" id="PF04055">
    <property type="entry name" value="Radical_SAM"/>
    <property type="match status" value="1"/>
</dbReference>
<evidence type="ECO:0000256" key="2">
    <source>
        <dbReference type="ARBA" id="ARBA00017228"/>
    </source>
</evidence>
<comment type="caution">
    <text evidence="11">The sequence shown here is derived from an EMBL/GenBank/DDBJ whole genome shotgun (WGS) entry which is preliminary data.</text>
</comment>
<evidence type="ECO:0000256" key="9">
    <source>
        <dbReference type="RuleBase" id="RU364116"/>
    </source>
</evidence>
<evidence type="ECO:0000256" key="1">
    <source>
        <dbReference type="ARBA" id="ARBA00006100"/>
    </source>
</evidence>
<keyword evidence="7 9" id="KW-0411">Iron-sulfur</keyword>
<keyword evidence="6 9" id="KW-0408">Iron</keyword>
<dbReference type="Pfam" id="PF06969">
    <property type="entry name" value="HemN_C"/>
    <property type="match status" value="1"/>
</dbReference>
<reference evidence="11" key="1">
    <citation type="submission" date="2020-08" db="EMBL/GenBank/DDBJ databases">
        <title>Genome public.</title>
        <authorList>
            <person name="Liu C."/>
            <person name="Sun Q."/>
        </authorList>
    </citation>
    <scope>NUCLEOTIDE SEQUENCE</scope>
    <source>
        <strain evidence="11">NSJ-40</strain>
    </source>
</reference>
<gene>
    <name evidence="11" type="primary">hemW</name>
    <name evidence="11" type="ORF">IAG03_10225</name>
</gene>
<dbReference type="Gene3D" id="3.20.20.70">
    <property type="entry name" value="Aldolase class I"/>
    <property type="match status" value="1"/>
</dbReference>
<evidence type="ECO:0000259" key="10">
    <source>
        <dbReference type="PROSITE" id="PS51918"/>
    </source>
</evidence>
<dbReference type="InterPro" id="IPR034505">
    <property type="entry name" value="Coproporphyrinogen-III_oxidase"/>
</dbReference>
<dbReference type="PANTHER" id="PTHR13932:SF5">
    <property type="entry name" value="RADICAL S-ADENOSYL METHIONINE DOMAIN-CONTAINING PROTEIN 1, MITOCHONDRIAL"/>
    <property type="match status" value="1"/>
</dbReference>
<dbReference type="InterPro" id="IPR006638">
    <property type="entry name" value="Elp3/MiaA/NifB-like_rSAM"/>
</dbReference>
<accession>A0A926DAK3</accession>
<dbReference type="SFLD" id="SFLDG01065">
    <property type="entry name" value="anaerobic_coproporphyrinogen-I"/>
    <property type="match status" value="1"/>
</dbReference>
<dbReference type="GO" id="GO:0006779">
    <property type="term" value="P:porphyrin-containing compound biosynthetic process"/>
    <property type="evidence" value="ECO:0007669"/>
    <property type="project" value="InterPro"/>
</dbReference>
<dbReference type="PANTHER" id="PTHR13932">
    <property type="entry name" value="COPROPORPHYRINIGEN III OXIDASE"/>
    <property type="match status" value="1"/>
</dbReference>
<evidence type="ECO:0000256" key="6">
    <source>
        <dbReference type="ARBA" id="ARBA00023004"/>
    </source>
</evidence>
<evidence type="ECO:0000256" key="7">
    <source>
        <dbReference type="ARBA" id="ARBA00023014"/>
    </source>
</evidence>
<organism evidence="11 12">
    <name type="scientific">Yeguia hominis</name>
    <dbReference type="NCBI Taxonomy" id="2763662"/>
    <lineage>
        <taxon>Bacteria</taxon>
        <taxon>Bacillati</taxon>
        <taxon>Bacillota</taxon>
        <taxon>Clostridia</taxon>
        <taxon>Eubacteriales</taxon>
        <taxon>Yeguiaceae</taxon>
        <taxon>Yeguia</taxon>
    </lineage>
</organism>
<dbReference type="InterPro" id="IPR007197">
    <property type="entry name" value="rSAM"/>
</dbReference>
<evidence type="ECO:0000256" key="5">
    <source>
        <dbReference type="ARBA" id="ARBA00022723"/>
    </source>
</evidence>
<protein>
    <recommendedName>
        <fullName evidence="2 9">Heme chaperone HemW</fullName>
    </recommendedName>
</protein>
<evidence type="ECO:0000256" key="4">
    <source>
        <dbReference type="ARBA" id="ARBA00022691"/>
    </source>
</evidence>
<dbReference type="GO" id="GO:0005737">
    <property type="term" value="C:cytoplasm"/>
    <property type="evidence" value="ECO:0007669"/>
    <property type="project" value="UniProtKB-SubCell"/>
</dbReference>
<dbReference type="GO" id="GO:0051539">
    <property type="term" value="F:4 iron, 4 sulfur cluster binding"/>
    <property type="evidence" value="ECO:0007669"/>
    <property type="project" value="UniProtKB-UniRule"/>
</dbReference>
<dbReference type="Proteomes" id="UP000651482">
    <property type="component" value="Unassembled WGS sequence"/>
</dbReference>
<name>A0A926DAK3_9FIRM</name>
<dbReference type="SMART" id="SM00729">
    <property type="entry name" value="Elp3"/>
    <property type="match status" value="1"/>
</dbReference>
<feature type="domain" description="Radical SAM core" evidence="10">
    <location>
        <begin position="1"/>
        <end position="233"/>
    </location>
</feature>
<keyword evidence="5 9" id="KW-0479">Metal-binding</keyword>
<dbReference type="RefSeq" id="WP_249319995.1">
    <property type="nucleotide sequence ID" value="NZ_JACRSN010000016.1"/>
</dbReference>
<evidence type="ECO:0000313" key="11">
    <source>
        <dbReference type="EMBL" id="MBC8534357.1"/>
    </source>
</evidence>
<dbReference type="SFLD" id="SFLDS00029">
    <property type="entry name" value="Radical_SAM"/>
    <property type="match status" value="1"/>
</dbReference>
<keyword evidence="9" id="KW-0004">4Fe-4S</keyword>
<comment type="function">
    <text evidence="9">Probably acts as a heme chaperone, transferring heme to an unknown acceptor. Binds one molecule of heme per monomer, possibly covalently. Binds 1 [4Fe-4S] cluster. The cluster is coordinated with 3 cysteines and an exchangeable S-adenosyl-L-methionine.</text>
</comment>
<dbReference type="SFLD" id="SFLDF00562">
    <property type="entry name" value="HemN-like__clustered_with_heat"/>
    <property type="match status" value="1"/>
</dbReference>
<dbReference type="InterPro" id="IPR004559">
    <property type="entry name" value="HemW-like"/>
</dbReference>
<dbReference type="AlphaFoldDB" id="A0A926DAK3"/>
<evidence type="ECO:0000256" key="3">
    <source>
        <dbReference type="ARBA" id="ARBA00022617"/>
    </source>
</evidence>
<comment type="similarity">
    <text evidence="1">Belongs to the anaerobic coproporphyrinogen-III oxidase family. HemW subfamily.</text>
</comment>